<dbReference type="SMART" id="SM00245">
    <property type="entry name" value="TSPc"/>
    <property type="match status" value="1"/>
</dbReference>
<protein>
    <submittedName>
        <fullName evidence="9">Carboxyl-terminal protease</fullName>
    </submittedName>
</protein>
<dbReference type="SUPFAM" id="SSF50156">
    <property type="entry name" value="PDZ domain-like"/>
    <property type="match status" value="1"/>
</dbReference>
<dbReference type="Pfam" id="PF22694">
    <property type="entry name" value="CtpB_N-like"/>
    <property type="match status" value="1"/>
</dbReference>
<dbReference type="FunFam" id="2.30.42.10:FF:000063">
    <property type="entry name" value="Peptidase, S41 family"/>
    <property type="match status" value="1"/>
</dbReference>
<dbReference type="Gene3D" id="3.30.750.44">
    <property type="match status" value="1"/>
</dbReference>
<dbReference type="InterPro" id="IPR029045">
    <property type="entry name" value="ClpP/crotonase-like_dom_sf"/>
</dbReference>
<feature type="compositionally biased region" description="Basic and acidic residues" evidence="6">
    <location>
        <begin position="419"/>
        <end position="428"/>
    </location>
</feature>
<evidence type="ECO:0000313" key="10">
    <source>
        <dbReference type="Proteomes" id="UP000034883"/>
    </source>
</evidence>
<dbReference type="GO" id="GO:0008236">
    <property type="term" value="F:serine-type peptidase activity"/>
    <property type="evidence" value="ECO:0007669"/>
    <property type="project" value="UniProtKB-KW"/>
</dbReference>
<dbReference type="Gene3D" id="2.30.42.10">
    <property type="match status" value="1"/>
</dbReference>
<dbReference type="AlphaFoldDB" id="A0A0F6YI83"/>
<evidence type="ECO:0000313" key="9">
    <source>
        <dbReference type="EMBL" id="AKF05620.1"/>
    </source>
</evidence>
<dbReference type="CDD" id="cd06782">
    <property type="entry name" value="cpPDZ_CPP-like"/>
    <property type="match status" value="1"/>
</dbReference>
<feature type="domain" description="PDZ" evidence="8">
    <location>
        <begin position="114"/>
        <end position="182"/>
    </location>
</feature>
<keyword evidence="10" id="KW-1185">Reference proteome</keyword>
<dbReference type="PANTHER" id="PTHR32060:SF30">
    <property type="entry name" value="CARBOXY-TERMINAL PROCESSING PROTEASE CTPA"/>
    <property type="match status" value="1"/>
</dbReference>
<evidence type="ECO:0000256" key="2">
    <source>
        <dbReference type="ARBA" id="ARBA00022670"/>
    </source>
</evidence>
<dbReference type="Pfam" id="PF03572">
    <property type="entry name" value="Peptidase_S41"/>
    <property type="match status" value="1"/>
</dbReference>
<dbReference type="InterPro" id="IPR001478">
    <property type="entry name" value="PDZ"/>
</dbReference>
<organism evidence="9 10">
    <name type="scientific">Sandaracinus amylolyticus</name>
    <dbReference type="NCBI Taxonomy" id="927083"/>
    <lineage>
        <taxon>Bacteria</taxon>
        <taxon>Pseudomonadati</taxon>
        <taxon>Myxococcota</taxon>
        <taxon>Polyangia</taxon>
        <taxon>Polyangiales</taxon>
        <taxon>Sandaracinaceae</taxon>
        <taxon>Sandaracinus</taxon>
    </lineage>
</organism>
<dbReference type="SMART" id="SM00228">
    <property type="entry name" value="PDZ"/>
    <property type="match status" value="1"/>
</dbReference>
<dbReference type="GO" id="GO:0006508">
    <property type="term" value="P:proteolysis"/>
    <property type="evidence" value="ECO:0007669"/>
    <property type="project" value="UniProtKB-KW"/>
</dbReference>
<evidence type="ECO:0000256" key="7">
    <source>
        <dbReference type="SAM" id="Phobius"/>
    </source>
</evidence>
<dbReference type="KEGG" id="samy:DB32_002769"/>
<name>A0A0F6YI83_9BACT</name>
<accession>A0A0F6YI83</accession>
<dbReference type="InterPro" id="IPR005151">
    <property type="entry name" value="Tail-specific_protease"/>
</dbReference>
<keyword evidence="7" id="KW-1133">Transmembrane helix</keyword>
<dbReference type="InterPro" id="IPR055210">
    <property type="entry name" value="CtpA/B_N"/>
</dbReference>
<evidence type="ECO:0000256" key="6">
    <source>
        <dbReference type="SAM" id="MobiDB-lite"/>
    </source>
</evidence>
<dbReference type="Proteomes" id="UP000034883">
    <property type="component" value="Chromosome"/>
</dbReference>
<gene>
    <name evidence="9" type="ORF">DB32_002769</name>
</gene>
<feature type="transmembrane region" description="Helical" evidence="7">
    <location>
        <begin position="26"/>
        <end position="50"/>
    </location>
</feature>
<dbReference type="GO" id="GO:0004175">
    <property type="term" value="F:endopeptidase activity"/>
    <property type="evidence" value="ECO:0007669"/>
    <property type="project" value="TreeGrafter"/>
</dbReference>
<keyword evidence="3 5" id="KW-0378">Hydrolase</keyword>
<keyword evidence="4 5" id="KW-0720">Serine protease</keyword>
<reference evidence="9 10" key="1">
    <citation type="submission" date="2015-03" db="EMBL/GenBank/DDBJ databases">
        <title>Genome assembly of Sandaracinus amylolyticus DSM 53668.</title>
        <authorList>
            <person name="Sharma G."/>
            <person name="Subramanian S."/>
        </authorList>
    </citation>
    <scope>NUCLEOTIDE SEQUENCE [LARGE SCALE GENOMIC DNA]</scope>
    <source>
        <strain evidence="9 10">DSM 53668</strain>
    </source>
</reference>
<dbReference type="GO" id="GO:0030288">
    <property type="term" value="C:outer membrane-bounded periplasmic space"/>
    <property type="evidence" value="ECO:0007669"/>
    <property type="project" value="TreeGrafter"/>
</dbReference>
<dbReference type="SUPFAM" id="SSF52096">
    <property type="entry name" value="ClpP/crotonase"/>
    <property type="match status" value="1"/>
</dbReference>
<dbReference type="PROSITE" id="PS50106">
    <property type="entry name" value="PDZ"/>
    <property type="match status" value="1"/>
</dbReference>
<evidence type="ECO:0000256" key="3">
    <source>
        <dbReference type="ARBA" id="ARBA00022801"/>
    </source>
</evidence>
<dbReference type="NCBIfam" id="TIGR00225">
    <property type="entry name" value="prc"/>
    <property type="match status" value="1"/>
</dbReference>
<dbReference type="InterPro" id="IPR041489">
    <property type="entry name" value="PDZ_6"/>
</dbReference>
<dbReference type="EMBL" id="CP011125">
    <property type="protein sequence ID" value="AKF05620.1"/>
    <property type="molecule type" value="Genomic_DNA"/>
</dbReference>
<dbReference type="STRING" id="927083.DB32_002769"/>
<feature type="region of interest" description="Disordered" evidence="6">
    <location>
        <begin position="415"/>
        <end position="450"/>
    </location>
</feature>
<dbReference type="Gene3D" id="3.90.226.10">
    <property type="entry name" value="2-enoyl-CoA Hydratase, Chain A, domain 1"/>
    <property type="match status" value="1"/>
</dbReference>
<keyword evidence="2 5" id="KW-0645">Protease</keyword>
<dbReference type="PANTHER" id="PTHR32060">
    <property type="entry name" value="TAIL-SPECIFIC PROTEASE"/>
    <property type="match status" value="1"/>
</dbReference>
<dbReference type="InterPro" id="IPR036034">
    <property type="entry name" value="PDZ_sf"/>
</dbReference>
<evidence type="ECO:0000256" key="5">
    <source>
        <dbReference type="RuleBase" id="RU004404"/>
    </source>
</evidence>
<sequence>MERSTNVGNATRTGTARAERARSRRLWAVCASAFAGAFAAVLVLGATLLLGGRAEATPTRASPYANLAIFARALAHIEASHVEPPDQDRLIYGAIKGMVETLDPHSTFLDPEEYRILTSDTQGRFGGIGVSIDVRDGWLTVHGVTEGSPADRAGVIPGDRFLTIDGWAARDMPISEAVRRMRGDPGTEVRVRIRRENVEDAVEVTLTREVIHVEAVEARVLPDRVVYVRIRSFQGTTTDELRAAIDHAAEETRDAGGISGVMLDLRGNPGGLLDEAVRVSDEFLEEGVIVSTRARGGELIEEARARRAGTRPNWPMVILVDHFSASASEIVAGALQDHRRAVVVGSRTWGKGSVQNIVELPDGSALKLTVARYFTPNGTSIQAHGIDPDVEVEQLDAETLARLRREGVVVSEAVLEGHLSGERERRTETSTPRDQARTGPSEGDASEGSLDDDFQAHLAHEILRAMISR</sequence>
<dbReference type="Pfam" id="PF17820">
    <property type="entry name" value="PDZ_6"/>
    <property type="match status" value="1"/>
</dbReference>
<evidence type="ECO:0000256" key="4">
    <source>
        <dbReference type="ARBA" id="ARBA00022825"/>
    </source>
</evidence>
<keyword evidence="7" id="KW-0472">Membrane</keyword>
<dbReference type="CDD" id="cd07560">
    <property type="entry name" value="Peptidase_S41_CPP"/>
    <property type="match status" value="1"/>
</dbReference>
<evidence type="ECO:0000259" key="8">
    <source>
        <dbReference type="PROSITE" id="PS50106"/>
    </source>
</evidence>
<proteinExistence type="inferred from homology"/>
<evidence type="ECO:0000256" key="1">
    <source>
        <dbReference type="ARBA" id="ARBA00009179"/>
    </source>
</evidence>
<keyword evidence="7" id="KW-0812">Transmembrane</keyword>
<dbReference type="InterPro" id="IPR004447">
    <property type="entry name" value="Peptidase_S41A"/>
</dbReference>
<comment type="similarity">
    <text evidence="1 5">Belongs to the peptidase S41A family.</text>
</comment>
<dbReference type="GO" id="GO:0007165">
    <property type="term" value="P:signal transduction"/>
    <property type="evidence" value="ECO:0007669"/>
    <property type="project" value="TreeGrafter"/>
</dbReference>